<accession>A0AAV5TQU4</accession>
<evidence type="ECO:0000259" key="1">
    <source>
        <dbReference type="SMART" id="SM00587"/>
    </source>
</evidence>
<feature type="domain" description="CHK kinase-like" evidence="1">
    <location>
        <begin position="1"/>
        <end position="155"/>
    </location>
</feature>
<dbReference type="AlphaFoldDB" id="A0AAV5TQU4"/>
<dbReference type="InterPro" id="IPR015897">
    <property type="entry name" value="CHK_kinase-like"/>
</dbReference>
<feature type="non-terminal residue" evidence="2">
    <location>
        <position position="171"/>
    </location>
</feature>
<dbReference type="InterPro" id="IPR012877">
    <property type="entry name" value="Dhs-27"/>
</dbReference>
<feature type="non-terminal residue" evidence="2">
    <location>
        <position position="1"/>
    </location>
</feature>
<evidence type="ECO:0000313" key="2">
    <source>
        <dbReference type="EMBL" id="GMS96809.1"/>
    </source>
</evidence>
<dbReference type="PANTHER" id="PTHR23020:SF12">
    <property type="entry name" value="CHK KINASE-LIKE DOMAIN-CONTAINING PROTEIN"/>
    <property type="match status" value="1"/>
</dbReference>
<name>A0AAV5TQU4_9BILA</name>
<protein>
    <recommendedName>
        <fullName evidence="1">CHK kinase-like domain-containing protein</fullName>
    </recommendedName>
</protein>
<dbReference type="PANTHER" id="PTHR23020">
    <property type="entry name" value="UNCHARACTERIZED NUCLEAR HORMONE RECEPTOR-RELATED"/>
    <property type="match status" value="1"/>
</dbReference>
<gene>
    <name evidence="2" type="ORF">PENTCL1PPCAC_18984</name>
</gene>
<dbReference type="Proteomes" id="UP001432027">
    <property type="component" value="Unassembled WGS sequence"/>
</dbReference>
<dbReference type="InterPro" id="IPR011009">
    <property type="entry name" value="Kinase-like_dom_sf"/>
</dbReference>
<dbReference type="SUPFAM" id="SSF56112">
    <property type="entry name" value="Protein kinase-like (PK-like)"/>
    <property type="match status" value="1"/>
</dbReference>
<dbReference type="Gene3D" id="3.90.1200.10">
    <property type="match status" value="1"/>
</dbReference>
<keyword evidence="3" id="KW-1185">Reference proteome</keyword>
<comment type="caution">
    <text evidence="2">The sequence shown here is derived from an EMBL/GenBank/DDBJ whole genome shotgun (WGS) entry which is preliminary data.</text>
</comment>
<dbReference type="SMART" id="SM00587">
    <property type="entry name" value="CHK"/>
    <property type="match status" value="1"/>
</dbReference>
<organism evidence="2 3">
    <name type="scientific">Pristionchus entomophagus</name>
    <dbReference type="NCBI Taxonomy" id="358040"/>
    <lineage>
        <taxon>Eukaryota</taxon>
        <taxon>Metazoa</taxon>
        <taxon>Ecdysozoa</taxon>
        <taxon>Nematoda</taxon>
        <taxon>Chromadorea</taxon>
        <taxon>Rhabditida</taxon>
        <taxon>Rhabditina</taxon>
        <taxon>Diplogasteromorpha</taxon>
        <taxon>Diplogasteroidea</taxon>
        <taxon>Neodiplogasteridae</taxon>
        <taxon>Pristionchus</taxon>
    </lineage>
</organism>
<reference evidence="2" key="1">
    <citation type="submission" date="2023-10" db="EMBL/GenBank/DDBJ databases">
        <title>Genome assembly of Pristionchus species.</title>
        <authorList>
            <person name="Yoshida K."/>
            <person name="Sommer R.J."/>
        </authorList>
    </citation>
    <scope>NUCLEOTIDE SEQUENCE</scope>
    <source>
        <strain evidence="2">RS0144</strain>
    </source>
</reference>
<sequence>VRDLLKRLALIHAQSRRENSWSTVVVDLPSSHFTAISNRYAEAREFFERHEVDHSRMEAIRKYFALEYLQQTVTESADELKVAKVLVHGQPYAPNIFEKDGVVTGLLNWSSCHSGCFGEDIAKAICWNLPVKERLEHTTNLLESYHIHFVRYAGIECGVTFDLVRRAFDRF</sequence>
<dbReference type="InterPro" id="IPR052961">
    <property type="entry name" value="Oxido-Kinase-like_Enzymes"/>
</dbReference>
<proteinExistence type="predicted"/>
<dbReference type="Pfam" id="PF07914">
    <property type="entry name" value="DUF1679"/>
    <property type="match status" value="1"/>
</dbReference>
<evidence type="ECO:0000313" key="3">
    <source>
        <dbReference type="Proteomes" id="UP001432027"/>
    </source>
</evidence>
<dbReference type="EMBL" id="BTSX01000004">
    <property type="protein sequence ID" value="GMS96809.1"/>
    <property type="molecule type" value="Genomic_DNA"/>
</dbReference>